<keyword evidence="1" id="KW-0472">Membrane</keyword>
<protein>
    <submittedName>
        <fullName evidence="2">Uncharacterized protein</fullName>
    </submittedName>
</protein>
<keyword evidence="1" id="KW-1133">Transmembrane helix</keyword>
<gene>
    <name evidence="2" type="ORF">Terrestrivirus1_59</name>
</gene>
<evidence type="ECO:0000313" key="2">
    <source>
        <dbReference type="EMBL" id="AYV75185.1"/>
    </source>
</evidence>
<name>A0A3G4ZK21_9VIRU</name>
<evidence type="ECO:0000256" key="1">
    <source>
        <dbReference type="SAM" id="Phobius"/>
    </source>
</evidence>
<sequence length="163" mass="17174">MSRFYNNDDNTGKICCGICGVATVCCVALCAIIIMIIAGSVYYAQESAVISASYGSQQNCTVQTIGPVSGSEYTLSFSYQSNTWTQEINISEIDPATLTTGKLIQCWSTNFGSSSSTAVVVKMFDHTSLSVGLLTCGLLFLCLGAIAGCCGCVYLCIKGATRN</sequence>
<dbReference type="EMBL" id="MK071979">
    <property type="protein sequence ID" value="AYV75185.1"/>
    <property type="molecule type" value="Genomic_DNA"/>
</dbReference>
<feature type="transmembrane region" description="Helical" evidence="1">
    <location>
        <begin position="131"/>
        <end position="157"/>
    </location>
</feature>
<accession>A0A3G4ZK21</accession>
<reference evidence="2" key="1">
    <citation type="submission" date="2018-10" db="EMBL/GenBank/DDBJ databases">
        <title>Hidden diversity of soil giant viruses.</title>
        <authorList>
            <person name="Schulz F."/>
            <person name="Alteio L."/>
            <person name="Goudeau D."/>
            <person name="Ryan E.M."/>
            <person name="Malmstrom R.R."/>
            <person name="Blanchard J."/>
            <person name="Woyke T."/>
        </authorList>
    </citation>
    <scope>NUCLEOTIDE SEQUENCE</scope>
    <source>
        <strain evidence="2">TEV1</strain>
    </source>
</reference>
<keyword evidence="1" id="KW-0812">Transmembrane</keyword>
<proteinExistence type="predicted"/>
<feature type="transmembrane region" description="Helical" evidence="1">
    <location>
        <begin position="21"/>
        <end position="44"/>
    </location>
</feature>
<organism evidence="2">
    <name type="scientific">Terrestrivirus sp</name>
    <dbReference type="NCBI Taxonomy" id="2487775"/>
    <lineage>
        <taxon>Viruses</taxon>
        <taxon>Varidnaviria</taxon>
        <taxon>Bamfordvirae</taxon>
        <taxon>Nucleocytoviricota</taxon>
        <taxon>Megaviricetes</taxon>
        <taxon>Imitervirales</taxon>
        <taxon>Mimiviridae</taxon>
        <taxon>Klosneuvirinae</taxon>
    </lineage>
</organism>